<dbReference type="AlphaFoldDB" id="A0A6C0CN63"/>
<proteinExistence type="predicted"/>
<dbReference type="EMBL" id="MN739452">
    <property type="protein sequence ID" value="QHT05330.1"/>
    <property type="molecule type" value="Genomic_DNA"/>
</dbReference>
<reference evidence="1" key="1">
    <citation type="journal article" date="2020" name="Nature">
        <title>Giant virus diversity and host interactions through global metagenomics.</title>
        <authorList>
            <person name="Schulz F."/>
            <person name="Roux S."/>
            <person name="Paez-Espino D."/>
            <person name="Jungbluth S."/>
            <person name="Walsh D.A."/>
            <person name="Denef V.J."/>
            <person name="McMahon K.D."/>
            <person name="Konstantinidis K.T."/>
            <person name="Eloe-Fadrosh E.A."/>
            <person name="Kyrpides N.C."/>
            <person name="Woyke T."/>
        </authorList>
    </citation>
    <scope>NUCLEOTIDE SEQUENCE</scope>
    <source>
        <strain evidence="1">GVMAG-M-3300021375-17</strain>
    </source>
</reference>
<name>A0A6C0CN63_9ZZZZ</name>
<sequence length="568" mass="67900">MFQFDEETLDTKSQNTQSNDRLIHLSCDAVQKMYEKYEEDLYMTSKIHHYISQQLPTLLENIKHNREKNIQRNEDHSAEQERFILSFLEQNRYYYYNANESYYYYDGTTYKTKTEDEILHHIVSSISENRNPMLMNWKHKTKVSILKKIKERNILKSIPDSITIQTVLEHLRPIVCTTKTECKYFLSIIGDNILKKHPTRIHYLTPLMKNYIKCLNNICVNLWNNQCAQTFKFKYHEKHLENLEECRLVPSAQIMPKVSWYESFLQKKGLDILCVAIHYSHKYGSSDEYISEGLTEPELQTYIFSLKQREPKEFLNDFIKEYLVNYENSSDMESLSVSASPQDEFFLQKHSSTKEANNKSLSSTEIQYLWKLFLKNHKYPSNLYQNVYKKILVEDFLFSKYNSDLDIFENVGSSQIPLIKKFLKFWEETIIEDTRFFSELEIEEIATLFRKWLNPMKSVNGKRQKYFLTESKLLDVLSYFHPELEIGDNKYVYNVRSLIWDKDLDIENALSTYKENHTENISILTYLDEAYTFYCSFQTMGTSQEERPNKNFLVSKSYFEKYIRSKES</sequence>
<protein>
    <submittedName>
        <fullName evidence="1">Uncharacterized protein</fullName>
    </submittedName>
</protein>
<organism evidence="1">
    <name type="scientific">viral metagenome</name>
    <dbReference type="NCBI Taxonomy" id="1070528"/>
    <lineage>
        <taxon>unclassified sequences</taxon>
        <taxon>metagenomes</taxon>
        <taxon>organismal metagenomes</taxon>
    </lineage>
</organism>
<accession>A0A6C0CN63</accession>
<evidence type="ECO:0000313" key="1">
    <source>
        <dbReference type="EMBL" id="QHT05330.1"/>
    </source>
</evidence>